<dbReference type="EMBL" id="GDJX01011367">
    <property type="protein sequence ID" value="JAT56569.1"/>
    <property type="molecule type" value="Transcribed_RNA"/>
</dbReference>
<name>A0A1D1YPN6_9ARAE</name>
<keyword evidence="3" id="KW-0830">Ubiquinone</keyword>
<protein>
    <submittedName>
        <fullName evidence="3">NADH-ubiquinone oxidoreductase 30. subunit, mitochondrial</fullName>
    </submittedName>
</protein>
<feature type="compositionally biased region" description="Polar residues" evidence="1">
    <location>
        <begin position="33"/>
        <end position="48"/>
    </location>
</feature>
<gene>
    <name evidence="3" type="primary">nuo-31_0</name>
    <name evidence="2" type="synonym">nuo-31_1</name>
    <name evidence="2" type="ORF">g.46774</name>
    <name evidence="3" type="ORF">g.46775</name>
</gene>
<organism evidence="3">
    <name type="scientific">Anthurium amnicola</name>
    <dbReference type="NCBI Taxonomy" id="1678845"/>
    <lineage>
        <taxon>Eukaryota</taxon>
        <taxon>Viridiplantae</taxon>
        <taxon>Streptophyta</taxon>
        <taxon>Embryophyta</taxon>
        <taxon>Tracheophyta</taxon>
        <taxon>Spermatophyta</taxon>
        <taxon>Magnoliopsida</taxon>
        <taxon>Liliopsida</taxon>
        <taxon>Araceae</taxon>
        <taxon>Pothoideae</taxon>
        <taxon>Potheae</taxon>
        <taxon>Anthurium</taxon>
    </lineage>
</organism>
<evidence type="ECO:0000313" key="3">
    <source>
        <dbReference type="EMBL" id="JAT56569.1"/>
    </source>
</evidence>
<proteinExistence type="predicted"/>
<sequence length="267" mass="29065">MEHGLSSGAAMPTGDKQQPLSGKKVALRDLPNETRNIITSPQGTSPLTKQREPSPGALKVSGTKRHHPDCPPSLHHQSACSTGTNGHLVYVRRKLEETGKSSTVDLGITVPPMSKKINTQGKEQNHQQDHMQEPRVSCFPSPTAAASLTISSRGPSVPPSVGLPVNGLLAAEPNSSMFSSVTPALSNRPSLRGIHWKDRFLMLQIYLNKCDQSSQEEYVKSLRSLSALGRSMHAVELEKRAIHLLLEEGKELRRMKLLNVLGKVSPN</sequence>
<dbReference type="EMBL" id="GDJX01025776">
    <property type="protein sequence ID" value="JAT42160.1"/>
    <property type="molecule type" value="Transcribed_RNA"/>
</dbReference>
<evidence type="ECO:0000313" key="2">
    <source>
        <dbReference type="EMBL" id="JAT42160.1"/>
    </source>
</evidence>
<dbReference type="PANTHER" id="PTHR34555:SF1">
    <property type="entry name" value="INTEGRAL MEMBRANE HEMOLYSIN-III-LIKE PROTEIN"/>
    <property type="match status" value="1"/>
</dbReference>
<feature type="region of interest" description="Disordered" evidence="1">
    <location>
        <begin position="1"/>
        <end position="81"/>
    </location>
</feature>
<evidence type="ECO:0000256" key="1">
    <source>
        <dbReference type="SAM" id="MobiDB-lite"/>
    </source>
</evidence>
<accession>A0A1D1YPN6</accession>
<reference evidence="3" key="1">
    <citation type="submission" date="2015-07" db="EMBL/GenBank/DDBJ databases">
        <title>Transcriptome Assembly of Anthurium amnicola.</title>
        <authorList>
            <person name="Suzuki J."/>
        </authorList>
    </citation>
    <scope>NUCLEOTIDE SEQUENCE</scope>
</reference>
<dbReference type="AlphaFoldDB" id="A0A1D1YPN6"/>
<dbReference type="PANTHER" id="PTHR34555">
    <property type="entry name" value="INTEGRAL MEMBRANE HEMOLYSIN-III-LIKE PROTEIN"/>
    <property type="match status" value="1"/>
</dbReference>